<dbReference type="RefSeq" id="WP_240270869.1">
    <property type="nucleotide sequence ID" value="NZ_JAKSXN010000059.1"/>
</dbReference>
<keyword evidence="5" id="KW-1278">Translocase</keyword>
<dbReference type="PANTHER" id="PTHR46743:SF2">
    <property type="entry name" value="TEICHOIC ACIDS EXPORT ATP-BINDING PROTEIN TAGH"/>
    <property type="match status" value="1"/>
</dbReference>
<dbReference type="InterPro" id="IPR050683">
    <property type="entry name" value="Bact_Polysacc_Export_ATP-bd"/>
</dbReference>
<dbReference type="InterPro" id="IPR003593">
    <property type="entry name" value="AAA+_ATPase"/>
</dbReference>
<evidence type="ECO:0000313" key="8">
    <source>
        <dbReference type="Proteomes" id="UP001597211"/>
    </source>
</evidence>
<reference evidence="8" key="1">
    <citation type="journal article" date="2019" name="Int. J. Syst. Evol. Microbiol.">
        <title>The Global Catalogue of Microorganisms (GCM) 10K type strain sequencing project: providing services to taxonomists for standard genome sequencing and annotation.</title>
        <authorList>
            <consortium name="The Broad Institute Genomics Platform"/>
            <consortium name="The Broad Institute Genome Sequencing Center for Infectious Disease"/>
            <person name="Wu L."/>
            <person name="Ma J."/>
        </authorList>
    </citation>
    <scope>NUCLEOTIDE SEQUENCE [LARGE SCALE GENOMIC DNA]</scope>
    <source>
        <strain evidence="8">CCUG 48216</strain>
    </source>
</reference>
<evidence type="ECO:0000256" key="1">
    <source>
        <dbReference type="ARBA" id="ARBA00005417"/>
    </source>
</evidence>
<dbReference type="EMBL" id="JBHTKZ010000055">
    <property type="protein sequence ID" value="MFD1183776.1"/>
    <property type="molecule type" value="Genomic_DNA"/>
</dbReference>
<dbReference type="PANTHER" id="PTHR46743">
    <property type="entry name" value="TEICHOIC ACIDS EXPORT ATP-BINDING PROTEIN TAGH"/>
    <property type="match status" value="1"/>
</dbReference>
<keyword evidence="8" id="KW-1185">Reference proteome</keyword>
<evidence type="ECO:0000256" key="4">
    <source>
        <dbReference type="ARBA" id="ARBA00022840"/>
    </source>
</evidence>
<keyword evidence="3" id="KW-0547">Nucleotide-binding</keyword>
<comment type="similarity">
    <text evidence="1">Belongs to the ABC transporter superfamily.</text>
</comment>
<proteinExistence type="inferred from homology"/>
<dbReference type="InterPro" id="IPR003439">
    <property type="entry name" value="ABC_transporter-like_ATP-bd"/>
</dbReference>
<sequence>MSEFAVEVTNVSMKFNLERERINSLKEYTIRLLKRNIEYDEFYALKDVSFRVEKGDSFAIIGGNGSGKSTMLKIISGIYNPTSGKVRVNGSIAPLIELGTGFDMELTAKENIFLNGAVLGYTKKFMQERYEEIIDFSELHEFVDVPLKNFSSGMVARLGFSIATLVKPDLLIVDEILSVGDQSFQEKCEKRMSELTAGGTTLLLVSHSIDQVKNVCNNAIWLKKGQVMASGLVEDVCNAYLQG</sequence>
<dbReference type="InterPro" id="IPR027417">
    <property type="entry name" value="P-loop_NTPase"/>
</dbReference>
<evidence type="ECO:0000256" key="5">
    <source>
        <dbReference type="ARBA" id="ARBA00022967"/>
    </source>
</evidence>
<keyword evidence="2" id="KW-0813">Transport</keyword>
<evidence type="ECO:0000259" key="6">
    <source>
        <dbReference type="PROSITE" id="PS50893"/>
    </source>
</evidence>
<evidence type="ECO:0000256" key="3">
    <source>
        <dbReference type="ARBA" id="ARBA00022741"/>
    </source>
</evidence>
<dbReference type="SMART" id="SM00382">
    <property type="entry name" value="AAA"/>
    <property type="match status" value="1"/>
</dbReference>
<gene>
    <name evidence="7" type="ORF">ACFQ2Z_20740</name>
</gene>
<dbReference type="GO" id="GO:0005524">
    <property type="term" value="F:ATP binding"/>
    <property type="evidence" value="ECO:0007669"/>
    <property type="project" value="UniProtKB-KW"/>
</dbReference>
<keyword evidence="4 7" id="KW-0067">ATP-binding</keyword>
<dbReference type="InterPro" id="IPR015860">
    <property type="entry name" value="ABC_transpr_TagH-like"/>
</dbReference>
<organism evidence="7 8">
    <name type="scientific">Paenibacillus timonensis</name>
    <dbReference type="NCBI Taxonomy" id="225915"/>
    <lineage>
        <taxon>Bacteria</taxon>
        <taxon>Bacillati</taxon>
        <taxon>Bacillota</taxon>
        <taxon>Bacilli</taxon>
        <taxon>Bacillales</taxon>
        <taxon>Paenibacillaceae</taxon>
        <taxon>Paenibacillus</taxon>
    </lineage>
</organism>
<dbReference type="PROSITE" id="PS50893">
    <property type="entry name" value="ABC_TRANSPORTER_2"/>
    <property type="match status" value="1"/>
</dbReference>
<comment type="caution">
    <text evidence="7">The sequence shown here is derived from an EMBL/GenBank/DDBJ whole genome shotgun (WGS) entry which is preliminary data.</text>
</comment>
<evidence type="ECO:0000256" key="2">
    <source>
        <dbReference type="ARBA" id="ARBA00022448"/>
    </source>
</evidence>
<accession>A0ABW3SIH0</accession>
<protein>
    <submittedName>
        <fullName evidence="7">ABC transporter ATP-binding protein</fullName>
    </submittedName>
</protein>
<dbReference type="Proteomes" id="UP001597211">
    <property type="component" value="Unassembled WGS sequence"/>
</dbReference>
<dbReference type="Gene3D" id="3.40.50.300">
    <property type="entry name" value="P-loop containing nucleotide triphosphate hydrolases"/>
    <property type="match status" value="1"/>
</dbReference>
<feature type="domain" description="ABC transporter" evidence="6">
    <location>
        <begin position="30"/>
        <end position="241"/>
    </location>
</feature>
<dbReference type="SUPFAM" id="SSF52540">
    <property type="entry name" value="P-loop containing nucleoside triphosphate hydrolases"/>
    <property type="match status" value="1"/>
</dbReference>
<name>A0ABW3SIH0_9BACL</name>
<dbReference type="CDD" id="cd03220">
    <property type="entry name" value="ABC_KpsT_Wzt"/>
    <property type="match status" value="1"/>
</dbReference>
<evidence type="ECO:0000313" key="7">
    <source>
        <dbReference type="EMBL" id="MFD1183776.1"/>
    </source>
</evidence>
<dbReference type="Pfam" id="PF00005">
    <property type="entry name" value="ABC_tran"/>
    <property type="match status" value="1"/>
</dbReference>